<evidence type="ECO:0000256" key="1">
    <source>
        <dbReference type="SAM" id="Coils"/>
    </source>
</evidence>
<evidence type="ECO:0000313" key="3">
    <source>
        <dbReference type="Proteomes" id="UP000035067"/>
    </source>
</evidence>
<keyword evidence="1" id="KW-0175">Coiled coil</keyword>
<dbReference type="AlphaFoldDB" id="A0A0G2IVU7"/>
<name>A0A0G2IVU7_9SYNE</name>
<comment type="caution">
    <text evidence="2">The sequence shown here is derived from an EMBL/GenBank/DDBJ whole genome shotgun (WGS) entry which is preliminary data.</text>
</comment>
<dbReference type="PATRIC" id="fig|1604020.3.peg.1575"/>
<accession>A0A0G2IVU7</accession>
<sequence length="76" mass="8707">MSPFLASLLSALTPYVLAVLGLTLLWQRVSHLRDEVKELRNDLKEGFDRMERRLDKQQDLILALTNPSIHPPVAKQ</sequence>
<gene>
    <name evidence="2" type="ORF">TE42_07995</name>
</gene>
<proteinExistence type="predicted"/>
<protein>
    <submittedName>
        <fullName evidence="2">Uncharacterized protein</fullName>
    </submittedName>
</protein>
<feature type="coiled-coil region" evidence="1">
    <location>
        <begin position="29"/>
        <end position="60"/>
    </location>
</feature>
<dbReference type="Proteomes" id="UP000035067">
    <property type="component" value="Unassembled WGS sequence"/>
</dbReference>
<evidence type="ECO:0000313" key="2">
    <source>
        <dbReference type="EMBL" id="KKZ11415.1"/>
    </source>
</evidence>
<dbReference type="EMBL" id="JXQG01000053">
    <property type="protein sequence ID" value="KKZ11415.1"/>
    <property type="molecule type" value="Genomic_DNA"/>
</dbReference>
<organism evidence="2 3">
    <name type="scientific">Candidatus Synechococcus spongiarum SP3</name>
    <dbReference type="NCBI Taxonomy" id="1604020"/>
    <lineage>
        <taxon>Bacteria</taxon>
        <taxon>Bacillati</taxon>
        <taxon>Cyanobacteriota</taxon>
        <taxon>Cyanophyceae</taxon>
        <taxon>Synechococcales</taxon>
        <taxon>Synechococcaceae</taxon>
        <taxon>Synechococcus</taxon>
    </lineage>
</organism>
<reference evidence="2 3" key="1">
    <citation type="submission" date="2015-01" db="EMBL/GenBank/DDBJ databases">
        <title>Lifestyle Evolution in Cyanobacterial Symbionts of Sponges.</title>
        <authorList>
            <person name="Burgsdorf I."/>
            <person name="Slaby B.M."/>
            <person name="Handley K.M."/>
            <person name="Haber M."/>
            <person name="Blom J."/>
            <person name="Marshall C.W."/>
            <person name="Gilbert J.A."/>
            <person name="Hentschel U."/>
            <person name="Steindler L."/>
        </authorList>
    </citation>
    <scope>NUCLEOTIDE SEQUENCE [LARGE SCALE GENOMIC DNA]</scope>
    <source>
        <strain evidence="2">SP3</strain>
    </source>
</reference>